<evidence type="ECO:0000256" key="1">
    <source>
        <dbReference type="ARBA" id="ARBA00004496"/>
    </source>
</evidence>
<reference evidence="10" key="1">
    <citation type="submission" date="2019-08" db="EMBL/GenBank/DDBJ databases">
        <authorList>
            <person name="Kucharzyk K."/>
            <person name="Murdoch R.W."/>
            <person name="Higgins S."/>
            <person name="Loffler F."/>
        </authorList>
    </citation>
    <scope>NUCLEOTIDE SEQUENCE</scope>
</reference>
<keyword evidence="5" id="KW-0547">Nucleotide-binding</keyword>
<protein>
    <submittedName>
        <fullName evidence="10">D-alanine--D-alanine ligase</fullName>
        <ecNumber evidence="10">6.3.2.4</ecNumber>
    </submittedName>
</protein>
<keyword evidence="4 10" id="KW-0436">Ligase</keyword>
<evidence type="ECO:0000256" key="2">
    <source>
        <dbReference type="ARBA" id="ARBA00010871"/>
    </source>
</evidence>
<evidence type="ECO:0000313" key="10">
    <source>
        <dbReference type="EMBL" id="MPM66136.1"/>
    </source>
</evidence>
<keyword evidence="8" id="KW-0573">Peptidoglycan synthesis</keyword>
<proteinExistence type="inferred from homology"/>
<dbReference type="InterPro" id="IPR011095">
    <property type="entry name" value="Dala_Dala_lig_C"/>
</dbReference>
<evidence type="ECO:0000259" key="9">
    <source>
        <dbReference type="PROSITE" id="PS50975"/>
    </source>
</evidence>
<accession>A0A645BLG1</accession>
<name>A0A645BLG1_9ZZZZ</name>
<dbReference type="AlphaFoldDB" id="A0A645BLG1"/>
<organism evidence="10">
    <name type="scientific">bioreactor metagenome</name>
    <dbReference type="NCBI Taxonomy" id="1076179"/>
    <lineage>
        <taxon>unclassified sequences</taxon>
        <taxon>metagenomes</taxon>
        <taxon>ecological metagenomes</taxon>
    </lineage>
</organism>
<dbReference type="SUPFAM" id="SSF56059">
    <property type="entry name" value="Glutathione synthetase ATP-binding domain-like"/>
    <property type="match status" value="1"/>
</dbReference>
<dbReference type="EMBL" id="VSSQ01020908">
    <property type="protein sequence ID" value="MPM66136.1"/>
    <property type="molecule type" value="Genomic_DNA"/>
</dbReference>
<dbReference type="PROSITE" id="PS50975">
    <property type="entry name" value="ATP_GRASP"/>
    <property type="match status" value="1"/>
</dbReference>
<dbReference type="PROSITE" id="PS00844">
    <property type="entry name" value="DALA_DALA_LIGASE_2"/>
    <property type="match status" value="1"/>
</dbReference>
<keyword evidence="3" id="KW-0963">Cytoplasm</keyword>
<keyword evidence="6" id="KW-0067">ATP-binding</keyword>
<dbReference type="GO" id="GO:0046872">
    <property type="term" value="F:metal ion binding"/>
    <property type="evidence" value="ECO:0007669"/>
    <property type="project" value="InterPro"/>
</dbReference>
<dbReference type="InterPro" id="IPR000291">
    <property type="entry name" value="D-Ala_lig_Van_CS"/>
</dbReference>
<evidence type="ECO:0000256" key="8">
    <source>
        <dbReference type="ARBA" id="ARBA00022984"/>
    </source>
</evidence>
<comment type="subcellular location">
    <subcellularLocation>
        <location evidence="1">Cytoplasm</location>
    </subcellularLocation>
</comment>
<dbReference type="InterPro" id="IPR011761">
    <property type="entry name" value="ATP-grasp"/>
</dbReference>
<dbReference type="GO" id="GO:0005524">
    <property type="term" value="F:ATP binding"/>
    <property type="evidence" value="ECO:0007669"/>
    <property type="project" value="UniProtKB-KW"/>
</dbReference>
<dbReference type="EC" id="6.3.2.4" evidence="10"/>
<dbReference type="GO" id="GO:0008716">
    <property type="term" value="F:D-alanine-D-alanine ligase activity"/>
    <property type="evidence" value="ECO:0007669"/>
    <property type="project" value="UniProtKB-EC"/>
</dbReference>
<dbReference type="Gene3D" id="3.30.470.20">
    <property type="entry name" value="ATP-grasp fold, B domain"/>
    <property type="match status" value="1"/>
</dbReference>
<dbReference type="GO" id="GO:0009252">
    <property type="term" value="P:peptidoglycan biosynthetic process"/>
    <property type="evidence" value="ECO:0007669"/>
    <property type="project" value="UniProtKB-KW"/>
</dbReference>
<dbReference type="GO" id="GO:0005829">
    <property type="term" value="C:cytosol"/>
    <property type="evidence" value="ECO:0007669"/>
    <property type="project" value="TreeGrafter"/>
</dbReference>
<evidence type="ECO:0000256" key="3">
    <source>
        <dbReference type="ARBA" id="ARBA00022490"/>
    </source>
</evidence>
<dbReference type="PANTHER" id="PTHR23132:SF23">
    <property type="entry name" value="D-ALANINE--D-ALANINE LIGASE B"/>
    <property type="match status" value="1"/>
</dbReference>
<dbReference type="GO" id="GO:0008360">
    <property type="term" value="P:regulation of cell shape"/>
    <property type="evidence" value="ECO:0007669"/>
    <property type="project" value="UniProtKB-KW"/>
</dbReference>
<feature type="domain" description="ATP-grasp" evidence="9">
    <location>
        <begin position="4"/>
        <end position="81"/>
    </location>
</feature>
<keyword evidence="7" id="KW-0133">Cell shape</keyword>
<evidence type="ECO:0000256" key="6">
    <source>
        <dbReference type="ARBA" id="ARBA00022840"/>
    </source>
</evidence>
<comment type="similarity">
    <text evidence="2">Belongs to the D-alanine--D-alanine ligase family.</text>
</comment>
<sequence>MLCPANITGGQQEEIGEMALNLHRLLGLSVYSRADFVLDGDGVPWCLEINSLPGLTSASLMPKEAAAAGFTYEELCEEIVQLSLRRTCHHAANDCQGD</sequence>
<evidence type="ECO:0000256" key="5">
    <source>
        <dbReference type="ARBA" id="ARBA00022741"/>
    </source>
</evidence>
<dbReference type="PANTHER" id="PTHR23132">
    <property type="entry name" value="D-ALANINE--D-ALANINE LIGASE"/>
    <property type="match status" value="1"/>
</dbReference>
<comment type="caution">
    <text evidence="10">The sequence shown here is derived from an EMBL/GenBank/DDBJ whole genome shotgun (WGS) entry which is preliminary data.</text>
</comment>
<gene>
    <name evidence="10" type="primary">ddl_38</name>
    <name evidence="10" type="ORF">SDC9_113043</name>
</gene>
<evidence type="ECO:0000256" key="4">
    <source>
        <dbReference type="ARBA" id="ARBA00022598"/>
    </source>
</evidence>
<dbReference type="Pfam" id="PF07478">
    <property type="entry name" value="Dala_Dala_lig_C"/>
    <property type="match status" value="1"/>
</dbReference>
<evidence type="ECO:0000256" key="7">
    <source>
        <dbReference type="ARBA" id="ARBA00022960"/>
    </source>
</evidence>